<protein>
    <submittedName>
        <fullName evidence="6">TetR family transcriptional regulator</fullName>
    </submittedName>
</protein>
<dbReference type="InterPro" id="IPR039536">
    <property type="entry name" value="TetR_C_Proteobacteria"/>
</dbReference>
<dbReference type="Pfam" id="PF14246">
    <property type="entry name" value="TetR_C_7"/>
    <property type="match status" value="1"/>
</dbReference>
<gene>
    <name evidence="6" type="ORF">DP939_30935</name>
</gene>
<evidence type="ECO:0000313" key="7">
    <source>
        <dbReference type="Proteomes" id="UP000253303"/>
    </source>
</evidence>
<dbReference type="PRINTS" id="PR00455">
    <property type="entry name" value="HTHTETR"/>
</dbReference>
<name>A0A366LS51_9ACTN</name>
<reference evidence="6 7" key="1">
    <citation type="submission" date="2018-06" db="EMBL/GenBank/DDBJ databases">
        <title>Sphaerisporangium craniellae sp. nov., isolated from a marine sponge in the South China Sea.</title>
        <authorList>
            <person name="Li L."/>
        </authorList>
    </citation>
    <scope>NUCLEOTIDE SEQUENCE [LARGE SCALE GENOMIC DNA]</scope>
    <source>
        <strain evidence="6 7">LHW63015</strain>
    </source>
</reference>
<dbReference type="PANTHER" id="PTHR30055">
    <property type="entry name" value="HTH-TYPE TRANSCRIPTIONAL REGULATOR RUTR"/>
    <property type="match status" value="1"/>
</dbReference>
<dbReference type="FunFam" id="1.10.10.60:FF:000141">
    <property type="entry name" value="TetR family transcriptional regulator"/>
    <property type="match status" value="1"/>
</dbReference>
<dbReference type="EMBL" id="QMEY01000017">
    <property type="protein sequence ID" value="RBQ16373.1"/>
    <property type="molecule type" value="Genomic_DNA"/>
</dbReference>
<dbReference type="GO" id="GO:0045892">
    <property type="term" value="P:negative regulation of DNA-templated transcription"/>
    <property type="evidence" value="ECO:0007669"/>
    <property type="project" value="UniProtKB-ARBA"/>
</dbReference>
<feature type="DNA-binding region" description="H-T-H motif" evidence="4">
    <location>
        <begin position="89"/>
        <end position="108"/>
    </location>
</feature>
<dbReference type="SUPFAM" id="SSF46689">
    <property type="entry name" value="Homeodomain-like"/>
    <property type="match status" value="1"/>
</dbReference>
<evidence type="ECO:0000256" key="2">
    <source>
        <dbReference type="ARBA" id="ARBA00023125"/>
    </source>
</evidence>
<evidence type="ECO:0000256" key="4">
    <source>
        <dbReference type="PROSITE-ProRule" id="PRU00335"/>
    </source>
</evidence>
<comment type="caution">
    <text evidence="6">The sequence shown here is derived from an EMBL/GenBank/DDBJ whole genome shotgun (WGS) entry which is preliminary data.</text>
</comment>
<keyword evidence="7" id="KW-1185">Reference proteome</keyword>
<dbReference type="GO" id="GO:0003700">
    <property type="term" value="F:DNA-binding transcription factor activity"/>
    <property type="evidence" value="ECO:0007669"/>
    <property type="project" value="TreeGrafter"/>
</dbReference>
<keyword evidence="1" id="KW-0805">Transcription regulation</keyword>
<evidence type="ECO:0000256" key="1">
    <source>
        <dbReference type="ARBA" id="ARBA00023015"/>
    </source>
</evidence>
<evidence type="ECO:0000259" key="5">
    <source>
        <dbReference type="PROSITE" id="PS50977"/>
    </source>
</evidence>
<dbReference type="Pfam" id="PF00440">
    <property type="entry name" value="TetR_N"/>
    <property type="match status" value="1"/>
</dbReference>
<organism evidence="6 7">
    <name type="scientific">Spongiactinospora rosea</name>
    <dbReference type="NCBI Taxonomy" id="2248750"/>
    <lineage>
        <taxon>Bacteria</taxon>
        <taxon>Bacillati</taxon>
        <taxon>Actinomycetota</taxon>
        <taxon>Actinomycetes</taxon>
        <taxon>Streptosporangiales</taxon>
        <taxon>Streptosporangiaceae</taxon>
        <taxon>Spongiactinospora</taxon>
    </lineage>
</organism>
<evidence type="ECO:0000313" key="6">
    <source>
        <dbReference type="EMBL" id="RBQ16373.1"/>
    </source>
</evidence>
<dbReference type="AlphaFoldDB" id="A0A366LS51"/>
<dbReference type="PROSITE" id="PS50977">
    <property type="entry name" value="HTH_TETR_2"/>
    <property type="match status" value="1"/>
</dbReference>
<dbReference type="InterPro" id="IPR009057">
    <property type="entry name" value="Homeodomain-like_sf"/>
</dbReference>
<sequence>MAAPTAMPVLRRNPRRSETLSWGMPAPSDGEKFRMDCPVQANMGPMGLQPHQPHADRAAGSRRGKPIKHDVVVDAARRVFLRHGFTGSGVDAIAAEAGVSKQTLYNHFGDKERLFREVIRAAQSGPGDERELARMAGSLGGSDDLGRDLRALGRHWVGMVLQEDAAALRRLIIAESGRHPWLLEEWTRPGAVMEQALAEAIIRQAERGTLDVPDAALAARQLILVVIIEALTRTQYGRRALPDAEAAEIVDNGVEMWLRCYRDRSRG</sequence>
<dbReference type="InterPro" id="IPR036271">
    <property type="entry name" value="Tet_transcr_reg_TetR-rel_C_sf"/>
</dbReference>
<evidence type="ECO:0000256" key="3">
    <source>
        <dbReference type="ARBA" id="ARBA00023163"/>
    </source>
</evidence>
<dbReference type="SUPFAM" id="SSF48498">
    <property type="entry name" value="Tetracyclin repressor-like, C-terminal domain"/>
    <property type="match status" value="1"/>
</dbReference>
<dbReference type="GO" id="GO:0000976">
    <property type="term" value="F:transcription cis-regulatory region binding"/>
    <property type="evidence" value="ECO:0007669"/>
    <property type="project" value="TreeGrafter"/>
</dbReference>
<dbReference type="PANTHER" id="PTHR30055:SF146">
    <property type="entry name" value="HTH-TYPE TRANSCRIPTIONAL DUAL REGULATOR CECR"/>
    <property type="match status" value="1"/>
</dbReference>
<dbReference type="InterPro" id="IPR050109">
    <property type="entry name" value="HTH-type_TetR-like_transc_reg"/>
</dbReference>
<keyword evidence="2 4" id="KW-0238">DNA-binding</keyword>
<dbReference type="Gene3D" id="1.10.357.10">
    <property type="entry name" value="Tetracycline Repressor, domain 2"/>
    <property type="match status" value="1"/>
</dbReference>
<keyword evidence="3" id="KW-0804">Transcription</keyword>
<proteinExistence type="predicted"/>
<accession>A0A366LS51</accession>
<dbReference type="InterPro" id="IPR001647">
    <property type="entry name" value="HTH_TetR"/>
</dbReference>
<dbReference type="Proteomes" id="UP000253303">
    <property type="component" value="Unassembled WGS sequence"/>
</dbReference>
<feature type="domain" description="HTH tetR-type" evidence="5">
    <location>
        <begin position="66"/>
        <end position="126"/>
    </location>
</feature>